<comment type="caution">
    <text evidence="1">The sequence shown here is derived from an EMBL/GenBank/DDBJ whole genome shotgun (WGS) entry which is preliminary data.</text>
</comment>
<evidence type="ECO:0000313" key="1">
    <source>
        <dbReference type="EMBL" id="KJJ84204.1"/>
    </source>
</evidence>
<reference evidence="1 2" key="1">
    <citation type="submission" date="2015-02" db="EMBL/GenBank/DDBJ databases">
        <title>Single-cell genomics of uncultivated deep-branching MTB reveals a conserved set of magnetosome genes.</title>
        <authorList>
            <person name="Kolinko S."/>
            <person name="Richter M."/>
            <person name="Glockner F.O."/>
            <person name="Brachmann A."/>
            <person name="Schuler D."/>
        </authorList>
    </citation>
    <scope>NUCLEOTIDE SEQUENCE [LARGE SCALE GENOMIC DNA]</scope>
    <source>
        <strain evidence="1">SKK-01</strain>
    </source>
</reference>
<keyword evidence="2" id="KW-1185">Reference proteome</keyword>
<accession>A0A0F0CQD0</accession>
<sequence length="40" mass="4524">MFFLHSGPPFSFILPSILSPASGPVFPDHYIMNYCADFFI</sequence>
<dbReference type="AlphaFoldDB" id="A0A0F0CQD0"/>
<evidence type="ECO:0000313" key="2">
    <source>
        <dbReference type="Proteomes" id="UP000033428"/>
    </source>
</evidence>
<gene>
    <name evidence="1" type="ORF">OMAG_001927</name>
</gene>
<proteinExistence type="predicted"/>
<protein>
    <submittedName>
        <fullName evidence="1">Uncharacterized protein</fullName>
    </submittedName>
</protein>
<organism evidence="1 2">
    <name type="scientific">Candidatus Omnitrophus magneticus</name>
    <dbReference type="NCBI Taxonomy" id="1609969"/>
    <lineage>
        <taxon>Bacteria</taxon>
        <taxon>Pseudomonadati</taxon>
        <taxon>Candidatus Omnitrophota</taxon>
        <taxon>Candidatus Omnitrophus</taxon>
    </lineage>
</organism>
<name>A0A0F0CQD0_9BACT</name>
<dbReference type="Proteomes" id="UP000033428">
    <property type="component" value="Unassembled WGS sequence"/>
</dbReference>
<dbReference type="EMBL" id="JYNY01000384">
    <property type="protein sequence ID" value="KJJ84204.1"/>
    <property type="molecule type" value="Genomic_DNA"/>
</dbReference>